<name>A0A813V0R0_9BILA</name>
<evidence type="ECO:0000313" key="4">
    <source>
        <dbReference type="Proteomes" id="UP000663829"/>
    </source>
</evidence>
<evidence type="ECO:0000313" key="3">
    <source>
        <dbReference type="EMBL" id="CAF3625288.1"/>
    </source>
</evidence>
<keyword evidence="4" id="KW-1185">Reference proteome</keyword>
<evidence type="ECO:0000313" key="2">
    <source>
        <dbReference type="EMBL" id="CAF0838021.1"/>
    </source>
</evidence>
<protein>
    <submittedName>
        <fullName evidence="2">Uncharacterized protein</fullName>
    </submittedName>
</protein>
<comment type="caution">
    <text evidence="2">The sequence shown here is derived from an EMBL/GenBank/DDBJ whole genome shotgun (WGS) entry which is preliminary data.</text>
</comment>
<dbReference type="Proteomes" id="UP000663829">
    <property type="component" value="Unassembled WGS sequence"/>
</dbReference>
<evidence type="ECO:0000256" key="1">
    <source>
        <dbReference type="SAM" id="MobiDB-lite"/>
    </source>
</evidence>
<dbReference type="EMBL" id="CAJNOQ010000781">
    <property type="protein sequence ID" value="CAF0838021.1"/>
    <property type="molecule type" value="Genomic_DNA"/>
</dbReference>
<dbReference type="Proteomes" id="UP000681722">
    <property type="component" value="Unassembled WGS sequence"/>
</dbReference>
<proteinExistence type="predicted"/>
<feature type="region of interest" description="Disordered" evidence="1">
    <location>
        <begin position="1"/>
        <end position="43"/>
    </location>
</feature>
<dbReference type="EMBL" id="CAJOBC010000781">
    <property type="protein sequence ID" value="CAF3625288.1"/>
    <property type="molecule type" value="Genomic_DNA"/>
</dbReference>
<feature type="compositionally biased region" description="Basic and acidic residues" evidence="1">
    <location>
        <begin position="28"/>
        <end position="42"/>
    </location>
</feature>
<dbReference type="PANTHER" id="PTHR34776:SF1">
    <property type="entry name" value="F17F16.3 PROTEIN"/>
    <property type="match status" value="1"/>
</dbReference>
<dbReference type="OrthoDB" id="9989334at2759"/>
<feature type="region of interest" description="Disordered" evidence="1">
    <location>
        <begin position="270"/>
        <end position="298"/>
    </location>
</feature>
<gene>
    <name evidence="2" type="ORF">GPM918_LOCUS5412</name>
    <name evidence="3" type="ORF">SRO942_LOCUS5412</name>
</gene>
<dbReference type="PANTHER" id="PTHR34776">
    <property type="entry name" value="F17F16.3 PROTEIN"/>
    <property type="match status" value="1"/>
</dbReference>
<organism evidence="2 4">
    <name type="scientific">Didymodactylos carnosus</name>
    <dbReference type="NCBI Taxonomy" id="1234261"/>
    <lineage>
        <taxon>Eukaryota</taxon>
        <taxon>Metazoa</taxon>
        <taxon>Spiralia</taxon>
        <taxon>Gnathifera</taxon>
        <taxon>Rotifera</taxon>
        <taxon>Eurotatoria</taxon>
        <taxon>Bdelloidea</taxon>
        <taxon>Philodinida</taxon>
        <taxon>Philodinidae</taxon>
        <taxon>Didymodactylos</taxon>
    </lineage>
</organism>
<sequence>MSSSVERKSAQKHGPNHDDDSDIPAKQARSDKANGTAHEKTSSTKIVETGSLFFMYKPKVDVDEASNLDEVQRFHLMMIPDGQVTTKRLLIIAKKKLPKSKRDRHWAFVQKTADDVEEIAESALEQETYETKTKGTRHVKADRMAGEGKYAIIKHEDHSHIAYVLESPEELGEVQKAFNIQKEDSFIVTVKNPHKKQTQGVGLPSKDKVKYPEEIQEIFDDHAWIPVEPELLEFEGTEMIWIPSGHDIEHGLGKAGKKLEQIVDTKNAKDVMAEAHLDPDEHPTQALKDGKWPSPSKE</sequence>
<accession>A0A813V0R0</accession>
<reference evidence="2" key="1">
    <citation type="submission" date="2021-02" db="EMBL/GenBank/DDBJ databases">
        <authorList>
            <person name="Nowell W R."/>
        </authorList>
    </citation>
    <scope>NUCLEOTIDE SEQUENCE</scope>
</reference>
<dbReference type="AlphaFoldDB" id="A0A813V0R0"/>